<dbReference type="Proteomes" id="UP001165079">
    <property type="component" value="Unassembled WGS sequence"/>
</dbReference>
<dbReference type="Pfam" id="PF08843">
    <property type="entry name" value="AbiEii"/>
    <property type="match status" value="1"/>
</dbReference>
<dbReference type="InterPro" id="IPR014942">
    <property type="entry name" value="AbiEii"/>
</dbReference>
<dbReference type="EMBL" id="BSTX01000005">
    <property type="protein sequence ID" value="GLZ81202.1"/>
    <property type="molecule type" value="Genomic_DNA"/>
</dbReference>
<reference evidence="1" key="1">
    <citation type="submission" date="2023-03" db="EMBL/GenBank/DDBJ databases">
        <title>Actinorhabdospora filicis NBRC 111898.</title>
        <authorList>
            <person name="Ichikawa N."/>
            <person name="Sato H."/>
            <person name="Tonouchi N."/>
        </authorList>
    </citation>
    <scope>NUCLEOTIDE SEQUENCE</scope>
    <source>
        <strain evidence="1">NBRC 111898</strain>
    </source>
</reference>
<comment type="caution">
    <text evidence="1">The sequence shown here is derived from an EMBL/GenBank/DDBJ whole genome shotgun (WGS) entry which is preliminary data.</text>
</comment>
<dbReference type="AlphaFoldDB" id="A0A9W6W666"/>
<keyword evidence="2" id="KW-1185">Reference proteome</keyword>
<proteinExistence type="predicted"/>
<accession>A0A9W6W666</accession>
<evidence type="ECO:0000313" key="1">
    <source>
        <dbReference type="EMBL" id="GLZ81202.1"/>
    </source>
</evidence>
<organism evidence="1 2">
    <name type="scientific">Actinorhabdospora filicis</name>
    <dbReference type="NCBI Taxonomy" id="1785913"/>
    <lineage>
        <taxon>Bacteria</taxon>
        <taxon>Bacillati</taxon>
        <taxon>Actinomycetota</taxon>
        <taxon>Actinomycetes</taxon>
        <taxon>Micromonosporales</taxon>
        <taxon>Micromonosporaceae</taxon>
        <taxon>Actinorhabdospora</taxon>
    </lineage>
</organism>
<evidence type="ECO:0000313" key="2">
    <source>
        <dbReference type="Proteomes" id="UP001165079"/>
    </source>
</evidence>
<name>A0A9W6W666_9ACTN</name>
<protein>
    <recommendedName>
        <fullName evidence="3">Nucleotidyltransferase AbiEii toxin of type IV toxin-antitoxin system</fullName>
    </recommendedName>
</protein>
<evidence type="ECO:0008006" key="3">
    <source>
        <dbReference type="Google" id="ProtNLM"/>
    </source>
</evidence>
<sequence>MGSFGEVPEHLLELAVDSWHGETRAFAAERGLTAVHIELDRAFRAEHLVVRETMTGGLADASARLGELAAALSPITYGGVSSRLFTTSTGDGPGDWEHRLAVALPDESVATILDLTDIAARHDARLWREDGVAGRVVVARHTRIGRAESHRRFTALLADLGAHDVLDARAWHVSRPQSLIGTHLRWHVPTGDRPRIPATSVAAGTPGVPATYLPIPGVEHRAVFDPALKQFPEAYRHGEPGFTDPDLAGRWRAHRRAALAHVLGLVATSDLADSLVLRGSAAMRAWFPETAREPGDLDFVVMPASREAGPELLDALREAVRANPGPGLDGSHAPMEDIWTYERAEGRRVVFPVRAEGLPESRVQVDVVFGENLPIPPEPLTVDGETLWAATAELSLAWKLQWLHTDMWPQGKDLYDAVLLAEHTTVDHGLVRDLLRPELGERADAWTPVSVLGLMPDWPNLRDEDPSVPGELDGWLRRLARALA</sequence>
<gene>
    <name evidence="1" type="ORF">Afil01_60090</name>
</gene>